<evidence type="ECO:0000313" key="3">
    <source>
        <dbReference type="Proteomes" id="UP001151760"/>
    </source>
</evidence>
<reference evidence="2" key="2">
    <citation type="submission" date="2022-01" db="EMBL/GenBank/DDBJ databases">
        <authorList>
            <person name="Yamashiro T."/>
            <person name="Shiraishi A."/>
            <person name="Satake H."/>
            <person name="Nakayama K."/>
        </authorList>
    </citation>
    <scope>NUCLEOTIDE SEQUENCE</scope>
</reference>
<feature type="compositionally biased region" description="Basic and acidic residues" evidence="1">
    <location>
        <begin position="108"/>
        <end position="129"/>
    </location>
</feature>
<dbReference type="EMBL" id="BQNB010015571">
    <property type="protein sequence ID" value="GJT41548.1"/>
    <property type="molecule type" value="Genomic_DNA"/>
</dbReference>
<reference evidence="2" key="1">
    <citation type="journal article" date="2022" name="Int. J. Mol. Sci.">
        <title>Draft Genome of Tanacetum Coccineum: Genomic Comparison of Closely Related Tanacetum-Family Plants.</title>
        <authorList>
            <person name="Yamashiro T."/>
            <person name="Shiraishi A."/>
            <person name="Nakayama K."/>
            <person name="Satake H."/>
        </authorList>
    </citation>
    <scope>NUCLEOTIDE SEQUENCE</scope>
</reference>
<sequence>MLTEEEQLAADTMQAIKASKKVSKSQPHTEDSSKGAGVLDEVKGISAAKADTIIDWGSENESDWSDETQVDEEEIEWVSSDEEEEKQDDQDDDYDRSIDIKETDDEDKYAGNEAHEDEYMHEDEYVHNDADEEMKDG</sequence>
<gene>
    <name evidence="2" type="ORF">Tco_0941413</name>
</gene>
<comment type="caution">
    <text evidence="2">The sequence shown here is derived from an EMBL/GenBank/DDBJ whole genome shotgun (WGS) entry which is preliminary data.</text>
</comment>
<feature type="region of interest" description="Disordered" evidence="1">
    <location>
        <begin position="1"/>
        <end position="137"/>
    </location>
</feature>
<proteinExistence type="predicted"/>
<dbReference type="Proteomes" id="UP001151760">
    <property type="component" value="Unassembled WGS sequence"/>
</dbReference>
<evidence type="ECO:0000256" key="1">
    <source>
        <dbReference type="SAM" id="MobiDB-lite"/>
    </source>
</evidence>
<feature type="compositionally biased region" description="Acidic residues" evidence="1">
    <location>
        <begin position="58"/>
        <end position="94"/>
    </location>
</feature>
<organism evidence="2 3">
    <name type="scientific">Tanacetum coccineum</name>
    <dbReference type="NCBI Taxonomy" id="301880"/>
    <lineage>
        <taxon>Eukaryota</taxon>
        <taxon>Viridiplantae</taxon>
        <taxon>Streptophyta</taxon>
        <taxon>Embryophyta</taxon>
        <taxon>Tracheophyta</taxon>
        <taxon>Spermatophyta</taxon>
        <taxon>Magnoliopsida</taxon>
        <taxon>eudicotyledons</taxon>
        <taxon>Gunneridae</taxon>
        <taxon>Pentapetalae</taxon>
        <taxon>asterids</taxon>
        <taxon>campanulids</taxon>
        <taxon>Asterales</taxon>
        <taxon>Asteraceae</taxon>
        <taxon>Asteroideae</taxon>
        <taxon>Anthemideae</taxon>
        <taxon>Anthemidinae</taxon>
        <taxon>Tanacetum</taxon>
    </lineage>
</organism>
<accession>A0ABQ5DTG5</accession>
<evidence type="ECO:0000313" key="2">
    <source>
        <dbReference type="EMBL" id="GJT41548.1"/>
    </source>
</evidence>
<protein>
    <submittedName>
        <fullName evidence="2">Uncharacterized protein</fullName>
    </submittedName>
</protein>
<name>A0ABQ5DTG5_9ASTR</name>
<keyword evidence="3" id="KW-1185">Reference proteome</keyword>